<evidence type="ECO:0000256" key="2">
    <source>
        <dbReference type="SAM" id="SignalP"/>
    </source>
</evidence>
<feature type="compositionally biased region" description="Low complexity" evidence="1">
    <location>
        <begin position="75"/>
        <end position="91"/>
    </location>
</feature>
<reference evidence="3 4" key="1">
    <citation type="submission" date="2022-03" db="EMBL/GenBank/DDBJ databases">
        <title>Complete genome sequence of Lysobacter capsici VKM B-2533 and Lysobacter gummosus 10.1.1, promising sources of lytic agents.</title>
        <authorList>
            <person name="Tarlachkov S.V."/>
            <person name="Kudryakova I.V."/>
            <person name="Afoshin A.S."/>
            <person name="Leontyevskaya E.A."/>
            <person name="Leontyevskaya N.V."/>
        </authorList>
    </citation>
    <scope>NUCLEOTIDE SEQUENCE [LARGE SCALE GENOMIC DNA]</scope>
    <source>
        <strain evidence="3 4">10.1.1</strain>
    </source>
</reference>
<evidence type="ECO:0000313" key="4">
    <source>
        <dbReference type="Proteomes" id="UP000829194"/>
    </source>
</evidence>
<proteinExistence type="predicted"/>
<evidence type="ECO:0008006" key="5">
    <source>
        <dbReference type="Google" id="ProtNLM"/>
    </source>
</evidence>
<evidence type="ECO:0000313" key="3">
    <source>
        <dbReference type="EMBL" id="UNP31038.1"/>
    </source>
</evidence>
<keyword evidence="4" id="KW-1185">Reference proteome</keyword>
<feature type="chain" id="PRO_5045425112" description="Secreted protein" evidence="2">
    <location>
        <begin position="23"/>
        <end position="183"/>
    </location>
</feature>
<feature type="signal peptide" evidence="2">
    <location>
        <begin position="1"/>
        <end position="22"/>
    </location>
</feature>
<accession>A0ABY3XHA1</accession>
<sequence>MRSFKLVSVLLALALLSPMALAKPPYVEIEQRLTPEQLREVGLSAEQLATLNRMLREADDKTAPPVAEAAPQADGPAIGAGAPQTAGPAVGAGAPPVHRPGAGQFIGLNDEPIKSRLKHDVAGWEPGTVFELENGQQWKVLKGAMKLPKPMVKPEIVVIPGVAGRWFLQVDEDTPKARVYRID</sequence>
<dbReference type="RefSeq" id="WP_083512365.1">
    <property type="nucleotide sequence ID" value="NZ_CP011131.1"/>
</dbReference>
<gene>
    <name evidence="3" type="ORF">MOV92_07270</name>
</gene>
<protein>
    <recommendedName>
        <fullName evidence="5">Secreted protein</fullName>
    </recommendedName>
</protein>
<organism evidence="3 4">
    <name type="scientific">Lysobacter gummosus</name>
    <dbReference type="NCBI Taxonomy" id="262324"/>
    <lineage>
        <taxon>Bacteria</taxon>
        <taxon>Pseudomonadati</taxon>
        <taxon>Pseudomonadota</taxon>
        <taxon>Gammaproteobacteria</taxon>
        <taxon>Lysobacterales</taxon>
        <taxon>Lysobacteraceae</taxon>
        <taxon>Lysobacter</taxon>
    </lineage>
</organism>
<feature type="region of interest" description="Disordered" evidence="1">
    <location>
        <begin position="60"/>
        <end position="91"/>
    </location>
</feature>
<keyword evidence="2" id="KW-0732">Signal</keyword>
<name>A0ABY3XHA1_9GAMM</name>
<dbReference type="EMBL" id="CP093547">
    <property type="protein sequence ID" value="UNP31038.1"/>
    <property type="molecule type" value="Genomic_DNA"/>
</dbReference>
<evidence type="ECO:0000256" key="1">
    <source>
        <dbReference type="SAM" id="MobiDB-lite"/>
    </source>
</evidence>
<dbReference type="Proteomes" id="UP000829194">
    <property type="component" value="Chromosome"/>
</dbReference>